<dbReference type="Pfam" id="PF07568">
    <property type="entry name" value="HisKA_2"/>
    <property type="match status" value="1"/>
</dbReference>
<dbReference type="Proteomes" id="UP000006055">
    <property type="component" value="Chromosome"/>
</dbReference>
<dbReference type="PANTHER" id="PTHR41523">
    <property type="entry name" value="TWO-COMPONENT SYSTEM SENSOR PROTEIN"/>
    <property type="match status" value="1"/>
</dbReference>
<dbReference type="Pfam" id="PF00072">
    <property type="entry name" value="Response_reg"/>
    <property type="match status" value="1"/>
</dbReference>
<dbReference type="eggNOG" id="COG3920">
    <property type="taxonomic scope" value="Bacteria"/>
</dbReference>
<keyword evidence="5" id="KW-0547">Nucleotide-binding</keyword>
<evidence type="ECO:0000256" key="3">
    <source>
        <dbReference type="ARBA" id="ARBA00022553"/>
    </source>
</evidence>
<feature type="modified residue" description="4-aspartylphosphate" evidence="8">
    <location>
        <position position="54"/>
    </location>
</feature>
<evidence type="ECO:0000256" key="1">
    <source>
        <dbReference type="ARBA" id="ARBA00000085"/>
    </source>
</evidence>
<dbReference type="eggNOG" id="COG0745">
    <property type="taxonomic scope" value="Bacteria"/>
</dbReference>
<dbReference type="InterPro" id="IPR001789">
    <property type="entry name" value="Sig_transdc_resp-reg_receiver"/>
</dbReference>
<dbReference type="EMBL" id="CP003360">
    <property type="protein sequence ID" value="AFM28124.1"/>
    <property type="molecule type" value="Genomic_DNA"/>
</dbReference>
<dbReference type="AlphaFoldDB" id="I4CEY3"/>
<keyword evidence="11" id="KW-1185">Reference proteome</keyword>
<keyword evidence="7" id="KW-0067">ATP-binding</keyword>
<dbReference type="KEGG" id="dti:Desti_5542"/>
<comment type="catalytic activity">
    <reaction evidence="1">
        <text>ATP + protein L-histidine = ADP + protein N-phospho-L-histidine.</text>
        <dbReference type="EC" id="2.7.13.3"/>
    </reaction>
</comment>
<dbReference type="Gene3D" id="3.30.565.10">
    <property type="entry name" value="Histidine kinase-like ATPase, C-terminal domain"/>
    <property type="match status" value="1"/>
</dbReference>
<keyword evidence="4" id="KW-0808">Transferase</keyword>
<dbReference type="SUPFAM" id="SSF55874">
    <property type="entry name" value="ATPase domain of HSP90 chaperone/DNA topoisomerase II/histidine kinase"/>
    <property type="match status" value="1"/>
</dbReference>
<evidence type="ECO:0000256" key="8">
    <source>
        <dbReference type="PROSITE-ProRule" id="PRU00169"/>
    </source>
</evidence>
<evidence type="ECO:0000256" key="2">
    <source>
        <dbReference type="ARBA" id="ARBA00012438"/>
    </source>
</evidence>
<keyword evidence="3 8" id="KW-0597">Phosphoprotein</keyword>
<evidence type="ECO:0000313" key="11">
    <source>
        <dbReference type="Proteomes" id="UP000006055"/>
    </source>
</evidence>
<dbReference type="Gene3D" id="3.40.50.2300">
    <property type="match status" value="1"/>
</dbReference>
<dbReference type="PANTHER" id="PTHR41523:SF8">
    <property type="entry name" value="ETHYLENE RESPONSE SENSOR PROTEIN"/>
    <property type="match status" value="1"/>
</dbReference>
<dbReference type="HOGENOM" id="CLU_000445_114_57_7"/>
<evidence type="ECO:0000313" key="10">
    <source>
        <dbReference type="EMBL" id="AFM28124.1"/>
    </source>
</evidence>
<dbReference type="SMART" id="SM00448">
    <property type="entry name" value="REC"/>
    <property type="match status" value="1"/>
</dbReference>
<evidence type="ECO:0000256" key="7">
    <source>
        <dbReference type="ARBA" id="ARBA00022840"/>
    </source>
</evidence>
<dbReference type="InterPro" id="IPR003594">
    <property type="entry name" value="HATPase_dom"/>
</dbReference>
<feature type="domain" description="Response regulatory" evidence="9">
    <location>
        <begin position="6"/>
        <end position="121"/>
    </location>
</feature>
<gene>
    <name evidence="10" type="ordered locus">Desti_5542</name>
</gene>
<dbReference type="OrthoDB" id="5342753at2"/>
<dbReference type="Gene3D" id="3.30.450.20">
    <property type="entry name" value="PAS domain"/>
    <property type="match status" value="1"/>
</dbReference>
<dbReference type="InterPro" id="IPR011495">
    <property type="entry name" value="Sig_transdc_His_kin_sub2_dim/P"/>
</dbReference>
<dbReference type="PROSITE" id="PS50110">
    <property type="entry name" value="RESPONSE_REGULATORY"/>
    <property type="match status" value="1"/>
</dbReference>
<dbReference type="Pfam" id="PF02518">
    <property type="entry name" value="HATPase_c"/>
    <property type="match status" value="1"/>
</dbReference>
<dbReference type="STRING" id="706587.Desti_5542"/>
<dbReference type="RefSeq" id="WP_014813220.1">
    <property type="nucleotide sequence ID" value="NC_018025.1"/>
</dbReference>
<evidence type="ECO:0000256" key="4">
    <source>
        <dbReference type="ARBA" id="ARBA00022679"/>
    </source>
</evidence>
<dbReference type="GO" id="GO:0004673">
    <property type="term" value="F:protein histidine kinase activity"/>
    <property type="evidence" value="ECO:0007669"/>
    <property type="project" value="UniProtKB-EC"/>
</dbReference>
<dbReference type="InterPro" id="IPR011006">
    <property type="entry name" value="CheY-like_superfamily"/>
</dbReference>
<accession>I4CEY3</accession>
<evidence type="ECO:0000256" key="6">
    <source>
        <dbReference type="ARBA" id="ARBA00022777"/>
    </source>
</evidence>
<evidence type="ECO:0000256" key="5">
    <source>
        <dbReference type="ARBA" id="ARBA00022741"/>
    </source>
</evidence>
<organism evidence="10 11">
    <name type="scientific">Desulfomonile tiedjei (strain ATCC 49306 / DSM 6799 / DCB-1)</name>
    <dbReference type="NCBI Taxonomy" id="706587"/>
    <lineage>
        <taxon>Bacteria</taxon>
        <taxon>Pseudomonadati</taxon>
        <taxon>Thermodesulfobacteriota</taxon>
        <taxon>Desulfomonilia</taxon>
        <taxon>Desulfomonilales</taxon>
        <taxon>Desulfomonilaceae</taxon>
        <taxon>Desulfomonile</taxon>
    </lineage>
</organism>
<dbReference type="GO" id="GO:0000160">
    <property type="term" value="P:phosphorelay signal transduction system"/>
    <property type="evidence" value="ECO:0007669"/>
    <property type="project" value="InterPro"/>
</dbReference>
<name>I4CEY3_DESTA</name>
<dbReference type="Gene3D" id="6.10.250.690">
    <property type="match status" value="1"/>
</dbReference>
<keyword evidence="6 10" id="KW-0418">Kinase</keyword>
<dbReference type="InterPro" id="IPR036890">
    <property type="entry name" value="HATPase_C_sf"/>
</dbReference>
<dbReference type="EC" id="2.7.13.3" evidence="2"/>
<proteinExistence type="predicted"/>
<dbReference type="GO" id="GO:0005524">
    <property type="term" value="F:ATP binding"/>
    <property type="evidence" value="ECO:0007669"/>
    <property type="project" value="UniProtKB-KW"/>
</dbReference>
<reference evidence="11" key="1">
    <citation type="submission" date="2012-06" db="EMBL/GenBank/DDBJ databases">
        <title>Complete sequence of chromosome of Desulfomonile tiedjei DSM 6799.</title>
        <authorList>
            <person name="Lucas S."/>
            <person name="Copeland A."/>
            <person name="Lapidus A."/>
            <person name="Glavina del Rio T."/>
            <person name="Dalin E."/>
            <person name="Tice H."/>
            <person name="Bruce D."/>
            <person name="Goodwin L."/>
            <person name="Pitluck S."/>
            <person name="Peters L."/>
            <person name="Ovchinnikova G."/>
            <person name="Zeytun A."/>
            <person name="Lu M."/>
            <person name="Kyrpides N."/>
            <person name="Mavromatis K."/>
            <person name="Ivanova N."/>
            <person name="Brettin T."/>
            <person name="Detter J.C."/>
            <person name="Han C."/>
            <person name="Larimer F."/>
            <person name="Land M."/>
            <person name="Hauser L."/>
            <person name="Markowitz V."/>
            <person name="Cheng J.-F."/>
            <person name="Hugenholtz P."/>
            <person name="Woyke T."/>
            <person name="Wu D."/>
            <person name="Spring S."/>
            <person name="Schroeder M."/>
            <person name="Brambilla E."/>
            <person name="Klenk H.-P."/>
            <person name="Eisen J.A."/>
        </authorList>
    </citation>
    <scope>NUCLEOTIDE SEQUENCE [LARGE SCALE GENOMIC DNA]</scope>
    <source>
        <strain evidence="11">ATCC 49306 / DSM 6799 / DCB-1</strain>
    </source>
</reference>
<protein>
    <recommendedName>
        <fullName evidence="2">histidine kinase</fullName>
        <ecNumber evidence="2">2.7.13.3</ecNumber>
    </recommendedName>
</protein>
<sequence length="339" mass="38102">MPRPNRILVVDDERQNVELLKSMLEALGLETEEASNGSEALRKLDESIDLVLLDAMMPEMDGFQTAAAIRKHTHFGDVPVIMVTVLDSKQDRLHAVEAGANDFISKPLDLLELRVRVNSLLRVKNAQDRLKASLREKEFLLREIHHRVKNNLAIIISLINLQSKYVKDEVHLAMFQEVQNRIRSMALAHEQLHHNQNIEKLKLNEYIKGLLDHLVNTFRMVGRPVTLETDLKEQVFGLEIIIPVGIILTELVSNCFKHAFPDNRKGVVKVSLQTIGRVAELSVSDNGVGLPDTVDVNNPRSFGLSLVRTFSRQIEASVTATSVNGTEFKLSFSGPRDNA</sequence>
<dbReference type="SUPFAM" id="SSF52172">
    <property type="entry name" value="CheY-like"/>
    <property type="match status" value="1"/>
</dbReference>
<dbReference type="SMART" id="SM00387">
    <property type="entry name" value="HATPase_c"/>
    <property type="match status" value="1"/>
</dbReference>
<evidence type="ECO:0000259" key="9">
    <source>
        <dbReference type="PROSITE" id="PS50110"/>
    </source>
</evidence>